<evidence type="ECO:0000256" key="1">
    <source>
        <dbReference type="SAM" id="Phobius"/>
    </source>
</evidence>
<evidence type="ECO:0000313" key="6">
    <source>
        <dbReference type="WormBase" id="Bm6201"/>
    </source>
</evidence>
<keyword evidence="1" id="KW-0812">Transmembrane</keyword>
<reference evidence="5" key="4">
    <citation type="submission" date="2019-12" db="UniProtKB">
        <authorList>
            <consortium name="WormBaseParasite"/>
        </authorList>
    </citation>
    <scope>IDENTIFICATION</scope>
</reference>
<dbReference type="OrthoDB" id="5866484at2759"/>
<accession>A0A4E9FP36</accession>
<dbReference type="EMBL" id="LN856998">
    <property type="protein sequence ID" value="CRZ25183.1"/>
    <property type="molecule type" value="Genomic_DNA"/>
</dbReference>
<dbReference type="WormBase" id="Bm6201">
    <property type="protein sequence ID" value="BM38327"/>
    <property type="gene ID" value="WBGene00226462"/>
</dbReference>
<evidence type="ECO:0000313" key="5">
    <source>
        <dbReference type="WBParaSite" id="Bm6201.1"/>
    </source>
</evidence>
<keyword evidence="1" id="KW-0472">Membrane</keyword>
<reference evidence="3" key="3">
    <citation type="submission" date="2019-04" db="EMBL/GenBank/DDBJ databases">
        <authorList>
            <person name="Howe K."/>
            <person name="Paulini M."/>
            <person name="Williams G."/>
        </authorList>
    </citation>
    <scope>NUCLEOTIDE SEQUENCE [LARGE SCALE GENOMIC DNA]</scope>
    <source>
        <strain evidence="3">FR3</strain>
    </source>
</reference>
<proteinExistence type="predicted"/>
<keyword evidence="1" id="KW-1133">Transmembrane helix</keyword>
<evidence type="ECO:0000313" key="3">
    <source>
        <dbReference type="EMBL" id="VIO98788.1"/>
    </source>
</evidence>
<dbReference type="Proteomes" id="UP000006672">
    <property type="component" value="Unassembled WGS sequence"/>
</dbReference>
<dbReference type="AlphaFoldDB" id="A0A0H5S906"/>
<feature type="transmembrane region" description="Helical" evidence="1">
    <location>
        <begin position="55"/>
        <end position="72"/>
    </location>
</feature>
<dbReference type="GeneID" id="6105050"/>
<evidence type="ECO:0000313" key="4">
    <source>
        <dbReference type="Proteomes" id="UP000006672"/>
    </source>
</evidence>
<dbReference type="EMBL" id="CAAKNF010000195">
    <property type="protein sequence ID" value="VIO98788.1"/>
    <property type="molecule type" value="Genomic_DNA"/>
</dbReference>
<keyword evidence="4" id="KW-1185">Reference proteome</keyword>
<dbReference type="WBParaSite" id="Bm6201.1">
    <property type="protein sequence ID" value="Bm6201.1"/>
    <property type="gene ID" value="WBGene00226462"/>
</dbReference>
<gene>
    <name evidence="2 5 6" type="ORF">Bm6201</name>
    <name evidence="3" type="ORF">BM_BM6201</name>
    <name evidence="2" type="ORF">BM_Bm6201</name>
</gene>
<evidence type="ECO:0000313" key="2">
    <source>
        <dbReference type="EMBL" id="CRZ25183.1"/>
    </source>
</evidence>
<sequence>MAMYCVIFAFLLLNELTVNFLYACYLFKSTAAFNRISLYIYRMSQYEPWYLRRRCPIFFYPCVPVYVGVWPARKCVVILSAILFAIGVMILLGLLLTCIAVECSAIAGALLPLALLLIIVGILMLHCGWAAHLLDEESSNDVPVKVVTNEEKSPNPDEIALFESAYKEPIPEIRQGYWQFEDKLAWQTVANPYPIQHTLRNTVERPEY</sequence>
<organism evidence="2">
    <name type="scientific">Brugia malayi</name>
    <name type="common">Filarial nematode worm</name>
    <dbReference type="NCBI Taxonomy" id="6279"/>
    <lineage>
        <taxon>Eukaryota</taxon>
        <taxon>Metazoa</taxon>
        <taxon>Ecdysozoa</taxon>
        <taxon>Nematoda</taxon>
        <taxon>Chromadorea</taxon>
        <taxon>Rhabditida</taxon>
        <taxon>Spirurina</taxon>
        <taxon>Spiruromorpha</taxon>
        <taxon>Filarioidea</taxon>
        <taxon>Onchocercidae</taxon>
        <taxon>Brugia</taxon>
    </lineage>
</organism>
<reference evidence="2" key="2">
    <citation type="submission" date="2012-12" db="EMBL/GenBank/DDBJ databases">
        <authorList>
            <person name="Gao Y.W."/>
            <person name="Fan S.T."/>
            <person name="Sun H.T."/>
            <person name="Wang Z."/>
            <person name="Gao X.L."/>
            <person name="Li Y.G."/>
            <person name="Wang T.C."/>
            <person name="Zhang K."/>
            <person name="Xu W.W."/>
            <person name="Yu Z.J."/>
            <person name="Xia X.Z."/>
        </authorList>
    </citation>
    <scope>NUCLEOTIDE SEQUENCE</scope>
    <source>
        <strain evidence="2">FR3</strain>
    </source>
</reference>
<feature type="transmembrane region" description="Helical" evidence="1">
    <location>
        <begin position="113"/>
        <end position="134"/>
    </location>
</feature>
<feature type="transmembrane region" description="Helical" evidence="1">
    <location>
        <begin position="78"/>
        <end position="101"/>
    </location>
</feature>
<dbReference type="KEGG" id="bmy:BM_BM6201"/>
<reference evidence="2 4" key="1">
    <citation type="journal article" date="2007" name="Science">
        <title>Draft genome of the filarial nematode parasite Brugia malayi.</title>
        <authorList>
            <person name="Ghedin E."/>
            <person name="Wang S."/>
            <person name="Spiro D."/>
            <person name="Caler E."/>
            <person name="Zhao Q."/>
            <person name="Crabtree J."/>
            <person name="Allen J.E."/>
            <person name="Delcher A.L."/>
            <person name="Guiliano D.B."/>
            <person name="Miranda-Saavedra D."/>
            <person name="Angiuoli S.V."/>
            <person name="Creasy T."/>
            <person name="Amedeo P."/>
            <person name="Haas B."/>
            <person name="El-Sayed N.M."/>
            <person name="Wortman J.R."/>
            <person name="Feldblyum T."/>
            <person name="Tallon L."/>
            <person name="Schatz M."/>
            <person name="Shumway M."/>
            <person name="Koo H."/>
            <person name="Salzberg S.L."/>
            <person name="Schobel S."/>
            <person name="Pertea M."/>
            <person name="Pop M."/>
            <person name="White O."/>
            <person name="Barton G.J."/>
            <person name="Carlow C.K."/>
            <person name="Crawford M.J."/>
            <person name="Daub J."/>
            <person name="Dimmic M.W."/>
            <person name="Estes C.F."/>
            <person name="Foster J.M."/>
            <person name="Ganatra M."/>
            <person name="Gregory W.F."/>
            <person name="Johnson N.M."/>
            <person name="Jin J."/>
            <person name="Komuniecki R."/>
            <person name="Korf I."/>
            <person name="Kumar S."/>
            <person name="Laney S."/>
            <person name="Li B.W."/>
            <person name="Li W."/>
            <person name="Lindblom T.H."/>
            <person name="Lustigman S."/>
            <person name="Ma D."/>
            <person name="Maina C.V."/>
            <person name="Martin D.M."/>
            <person name="McCarter J.P."/>
            <person name="McReynolds L."/>
            <person name="Mitreva M."/>
            <person name="Nutman T.B."/>
            <person name="Parkinson J."/>
            <person name="Peregrin-Alvarez J.M."/>
            <person name="Poole C."/>
            <person name="Ren Q."/>
            <person name="Saunders L."/>
            <person name="Sluder A.E."/>
            <person name="Smith K."/>
            <person name="Stanke M."/>
            <person name="Unnasch T.R."/>
            <person name="Ware J."/>
            <person name="Wei A.D."/>
            <person name="Weil G."/>
            <person name="Williams D.J."/>
            <person name="Zhang Y."/>
            <person name="Williams S.A."/>
            <person name="Fraser-Liggett C."/>
            <person name="Slatko B."/>
            <person name="Blaxter M.L."/>
            <person name="Scott A.L."/>
        </authorList>
    </citation>
    <scope>NUCLEOTIDE SEQUENCE</scope>
    <source>
        <strain evidence="2 4">FR3</strain>
    </source>
</reference>
<feature type="transmembrane region" description="Helical" evidence="1">
    <location>
        <begin position="6"/>
        <end position="27"/>
    </location>
</feature>
<dbReference type="CTD" id="6105050"/>
<dbReference type="RefSeq" id="XP_001901633.2">
    <property type="nucleotide sequence ID" value="XM_001901598.2"/>
</dbReference>
<accession>A0A0H5S906</accession>
<protein>
    <submittedName>
        <fullName evidence="2 5">Bm6201</fullName>
    </submittedName>
</protein>
<name>A0A0H5S906_BRUMA</name>
<dbReference type="FunCoup" id="A0A0H5S906">
    <property type="interactions" value="82"/>
</dbReference>